<name>A0A8J4V286_9MYCE</name>
<organism evidence="8 9">
    <name type="scientific">Polysphondylium violaceum</name>
    <dbReference type="NCBI Taxonomy" id="133409"/>
    <lineage>
        <taxon>Eukaryota</taxon>
        <taxon>Amoebozoa</taxon>
        <taxon>Evosea</taxon>
        <taxon>Eumycetozoa</taxon>
        <taxon>Dictyostelia</taxon>
        <taxon>Dictyosteliales</taxon>
        <taxon>Dictyosteliaceae</taxon>
        <taxon>Polysphondylium</taxon>
    </lineage>
</organism>
<dbReference type="InterPro" id="IPR000073">
    <property type="entry name" value="AB_hydrolase_1"/>
</dbReference>
<feature type="domain" description="AB hydrolase-1" evidence="7">
    <location>
        <begin position="69"/>
        <end position="334"/>
    </location>
</feature>
<dbReference type="PANTHER" id="PTHR14189:SF0">
    <property type="entry name" value="PROTEIN PHOSPHATASE METHYLESTERASE 1"/>
    <property type="match status" value="1"/>
</dbReference>
<protein>
    <recommendedName>
        <fullName evidence="5">Protein phosphatase methylesterase 1</fullName>
        <shortName evidence="5">PME-1</shortName>
        <ecNumber evidence="5">3.1.1.-</ecNumber>
    </recommendedName>
</protein>
<evidence type="ECO:0000256" key="5">
    <source>
        <dbReference type="PIRNR" id="PIRNR022950"/>
    </source>
</evidence>
<comment type="catalytic activity">
    <reaction evidence="4">
        <text>[phosphatase 2A protein]-C-terminal L-leucine methyl ester + H2O = [phosphatase 2A protein]-C-terminal L-leucine + methanol + H(+)</text>
        <dbReference type="Rhea" id="RHEA:48548"/>
        <dbReference type="Rhea" id="RHEA-COMP:12134"/>
        <dbReference type="Rhea" id="RHEA-COMP:12135"/>
        <dbReference type="ChEBI" id="CHEBI:15377"/>
        <dbReference type="ChEBI" id="CHEBI:15378"/>
        <dbReference type="ChEBI" id="CHEBI:17790"/>
        <dbReference type="ChEBI" id="CHEBI:90516"/>
        <dbReference type="ChEBI" id="CHEBI:90517"/>
        <dbReference type="EC" id="3.1.1.89"/>
    </reaction>
</comment>
<dbReference type="GO" id="GO:0051723">
    <property type="term" value="F:protein methylesterase activity"/>
    <property type="evidence" value="ECO:0007669"/>
    <property type="project" value="UniProtKB-EC"/>
</dbReference>
<gene>
    <name evidence="8" type="ORF">CYY_000611</name>
</gene>
<dbReference type="Proteomes" id="UP000695562">
    <property type="component" value="Unassembled WGS sequence"/>
</dbReference>
<proteinExistence type="inferred from homology"/>
<dbReference type="PANTHER" id="PTHR14189">
    <property type="entry name" value="PROTEIN PHOSPHATASE METHYLESTERASE-1 RELATED"/>
    <property type="match status" value="1"/>
</dbReference>
<dbReference type="OrthoDB" id="194865at2759"/>
<reference evidence="8" key="1">
    <citation type="submission" date="2020-01" db="EMBL/GenBank/DDBJ databases">
        <title>Development of genomics and gene disruption for Polysphondylium violaceum indicates a role for the polyketide synthase stlB in stalk morphogenesis.</title>
        <authorList>
            <person name="Narita B."/>
            <person name="Kawabe Y."/>
            <person name="Kin K."/>
            <person name="Saito T."/>
            <person name="Gibbs R."/>
            <person name="Kuspa A."/>
            <person name="Muzny D."/>
            <person name="Queller D."/>
            <person name="Richards S."/>
            <person name="Strassman J."/>
            <person name="Sucgang R."/>
            <person name="Worley K."/>
            <person name="Schaap P."/>
        </authorList>
    </citation>
    <scope>NUCLEOTIDE SEQUENCE</scope>
    <source>
        <strain evidence="8">QSvi11</strain>
    </source>
</reference>
<comment type="similarity">
    <text evidence="1 5">Belongs to the AB hydrolase superfamily.</text>
</comment>
<dbReference type="SUPFAM" id="SSF53474">
    <property type="entry name" value="alpha/beta-Hydrolases"/>
    <property type="match status" value="1"/>
</dbReference>
<evidence type="ECO:0000313" key="8">
    <source>
        <dbReference type="EMBL" id="KAF2078060.1"/>
    </source>
</evidence>
<keyword evidence="9" id="KW-1185">Reference proteome</keyword>
<comment type="caution">
    <text evidence="8">The sequence shown here is derived from an EMBL/GenBank/DDBJ whole genome shotgun (WGS) entry which is preliminary data.</text>
</comment>
<evidence type="ECO:0000256" key="2">
    <source>
        <dbReference type="ARBA" id="ARBA00022487"/>
    </source>
</evidence>
<keyword evidence="2 5" id="KW-0719">Serine esterase</keyword>
<dbReference type="InterPro" id="IPR016812">
    <property type="entry name" value="PPase_methylesterase_euk"/>
</dbReference>
<dbReference type="EMBL" id="AJWJ01000012">
    <property type="protein sequence ID" value="KAF2078060.1"/>
    <property type="molecule type" value="Genomic_DNA"/>
</dbReference>
<dbReference type="Pfam" id="PF12697">
    <property type="entry name" value="Abhydrolase_6"/>
    <property type="match status" value="1"/>
</dbReference>
<keyword evidence="3 5" id="KW-0378">Hydrolase</keyword>
<evidence type="ECO:0000256" key="4">
    <source>
        <dbReference type="ARBA" id="ARBA00049203"/>
    </source>
</evidence>
<evidence type="ECO:0000313" key="9">
    <source>
        <dbReference type="Proteomes" id="UP000695562"/>
    </source>
</evidence>
<dbReference type="InterPro" id="IPR029058">
    <property type="entry name" value="AB_hydrolase_fold"/>
</dbReference>
<sequence>MFRGIYKGNLPPIDPSTIHQNIPNDDSHYYKEDWDKYFESSRELKVPDTDNTFKIYESNIQITKDAFLLVFIHGGGYTSLSWSLVTDLLNKLNHKNSGREIPFRVLCYDSRAHGLTKTSNDNDFSITTLVDDCCSLVNYYLKTLYQDGDNGSNDGDSSSPSSSISNLKVVLIGHSMGGAVAVKAACSNKIENLTGLVVLDVVEGTAMSALSSMRSVLAKRPKSFESVSDAIKWSISSNTIHNLQSARVSVPSQIVYNEKDKRYHWITPLENSEPFWNDWFTGLSKEFLSNRATKLLILAGTDRLDKELTIAQMQGRFQLVVLQACGHVIQEDNPNSTANSLLEYLSRQKL</sequence>
<feature type="active site" evidence="6">
    <location>
        <position position="175"/>
    </location>
</feature>
<accession>A0A8J4V286</accession>
<evidence type="ECO:0000256" key="1">
    <source>
        <dbReference type="ARBA" id="ARBA00008645"/>
    </source>
</evidence>
<comment type="function">
    <text evidence="5">Demethylates proteins that have been reversibly carboxymethylated.</text>
</comment>
<dbReference type="EC" id="3.1.1.-" evidence="5"/>
<dbReference type="PIRSF" id="PIRSF022950">
    <property type="entry name" value="PPase_methylesterase_euk"/>
    <property type="match status" value="1"/>
</dbReference>
<feature type="active site" evidence="6">
    <location>
        <position position="327"/>
    </location>
</feature>
<evidence type="ECO:0000259" key="7">
    <source>
        <dbReference type="Pfam" id="PF12697"/>
    </source>
</evidence>
<evidence type="ECO:0000256" key="3">
    <source>
        <dbReference type="ARBA" id="ARBA00022801"/>
    </source>
</evidence>
<dbReference type="Gene3D" id="3.40.50.1820">
    <property type="entry name" value="alpha/beta hydrolase"/>
    <property type="match status" value="1"/>
</dbReference>
<dbReference type="AlphaFoldDB" id="A0A8J4V286"/>
<evidence type="ECO:0000256" key="6">
    <source>
        <dbReference type="PIRSR" id="PIRSR022950-1"/>
    </source>
</evidence>
<feature type="active site" evidence="6">
    <location>
        <position position="200"/>
    </location>
</feature>